<name>M2XU69_9MICC</name>
<dbReference type="Proteomes" id="UP000009877">
    <property type="component" value="Unassembled WGS sequence"/>
</dbReference>
<evidence type="ECO:0000259" key="1">
    <source>
        <dbReference type="PROSITE" id="PS51729"/>
    </source>
</evidence>
<proteinExistence type="predicted"/>
<evidence type="ECO:0000313" key="3">
    <source>
        <dbReference type="Proteomes" id="UP000009877"/>
    </source>
</evidence>
<sequence length="115" mass="13136">MTELSFRNDDGPQRYEALSGDAIAGKTYWVDASEAEQPERIFFHTEVDDAFEGQGVASQLVRFALDDAIERGFRIVPVCPYVKAWLERHDDYAQHAVAVRPRHLEAVQARQRRSS</sequence>
<dbReference type="Pfam" id="PF14542">
    <property type="entry name" value="Acetyltransf_CG"/>
    <property type="match status" value="1"/>
</dbReference>
<reference evidence="2 3" key="1">
    <citation type="journal article" date="2014" name="Genome Announc.">
        <title>Draft Genome Sequence of Kocuria palustris PEL.</title>
        <authorList>
            <person name="Sharma G."/>
            <person name="Khatri I."/>
            <person name="Subramanian S."/>
        </authorList>
    </citation>
    <scope>NUCLEOTIDE SEQUENCE [LARGE SCALE GENOMIC DNA]</scope>
    <source>
        <strain evidence="2 3">PEL</strain>
    </source>
</reference>
<dbReference type="RefSeq" id="WP_006214938.1">
    <property type="nucleotide sequence ID" value="NZ_ANHZ02000015.1"/>
</dbReference>
<dbReference type="PROSITE" id="PS51729">
    <property type="entry name" value="GNAT_YJDJ"/>
    <property type="match status" value="1"/>
</dbReference>
<evidence type="ECO:0000313" key="2">
    <source>
        <dbReference type="EMBL" id="EME36348.1"/>
    </source>
</evidence>
<gene>
    <name evidence="2" type="ORF">C884_00516</name>
</gene>
<dbReference type="SUPFAM" id="SSF55729">
    <property type="entry name" value="Acyl-CoA N-acyltransferases (Nat)"/>
    <property type="match status" value="1"/>
</dbReference>
<organism evidence="2 3">
    <name type="scientific">Kocuria palustris PEL</name>
    <dbReference type="NCBI Taxonomy" id="1236550"/>
    <lineage>
        <taxon>Bacteria</taxon>
        <taxon>Bacillati</taxon>
        <taxon>Actinomycetota</taxon>
        <taxon>Actinomycetes</taxon>
        <taxon>Micrococcales</taxon>
        <taxon>Micrococcaceae</taxon>
        <taxon>Kocuria</taxon>
    </lineage>
</organism>
<accession>M2XU69</accession>
<protein>
    <recommendedName>
        <fullName evidence="1">N-acetyltransferase domain-containing protein</fullName>
    </recommendedName>
</protein>
<dbReference type="STRING" id="71999.KPaMU14_03325"/>
<dbReference type="EMBL" id="ANHZ02000015">
    <property type="protein sequence ID" value="EME36348.1"/>
    <property type="molecule type" value="Genomic_DNA"/>
</dbReference>
<dbReference type="InterPro" id="IPR045057">
    <property type="entry name" value="Gcn5-rel_NAT"/>
</dbReference>
<dbReference type="PANTHER" id="PTHR31435">
    <property type="entry name" value="PROTEIN NATD1"/>
    <property type="match status" value="1"/>
</dbReference>
<comment type="caution">
    <text evidence="2">The sequence shown here is derived from an EMBL/GenBank/DDBJ whole genome shotgun (WGS) entry which is preliminary data.</text>
</comment>
<dbReference type="AlphaFoldDB" id="M2XU69"/>
<keyword evidence="3" id="KW-1185">Reference proteome</keyword>
<feature type="domain" description="N-acetyltransferase" evidence="1">
    <location>
        <begin position="7"/>
        <end position="97"/>
    </location>
</feature>
<dbReference type="PANTHER" id="PTHR31435:SF10">
    <property type="entry name" value="BSR4717 PROTEIN"/>
    <property type="match status" value="1"/>
</dbReference>
<dbReference type="CDD" id="cd04301">
    <property type="entry name" value="NAT_SF"/>
    <property type="match status" value="1"/>
</dbReference>
<dbReference type="Gene3D" id="3.40.630.30">
    <property type="match status" value="1"/>
</dbReference>
<dbReference type="InterPro" id="IPR031165">
    <property type="entry name" value="GNAT_YJDJ"/>
</dbReference>
<dbReference type="InterPro" id="IPR016181">
    <property type="entry name" value="Acyl_CoA_acyltransferase"/>
</dbReference>